<feature type="region of interest" description="Disordered" evidence="7">
    <location>
        <begin position="245"/>
        <end position="271"/>
    </location>
</feature>
<evidence type="ECO:0000256" key="5">
    <source>
        <dbReference type="ARBA" id="ARBA00023242"/>
    </source>
</evidence>
<organism evidence="10 11">
    <name type="scientific">Odontophorus gujanensis</name>
    <name type="common">marbled wood quail</name>
    <dbReference type="NCBI Taxonomy" id="886794"/>
    <lineage>
        <taxon>Eukaryota</taxon>
        <taxon>Metazoa</taxon>
        <taxon>Chordata</taxon>
        <taxon>Craniata</taxon>
        <taxon>Vertebrata</taxon>
        <taxon>Euteleostomi</taxon>
        <taxon>Archelosauria</taxon>
        <taxon>Archosauria</taxon>
        <taxon>Dinosauria</taxon>
        <taxon>Saurischia</taxon>
        <taxon>Theropoda</taxon>
        <taxon>Coelurosauria</taxon>
        <taxon>Aves</taxon>
        <taxon>Neognathae</taxon>
        <taxon>Galloanserae</taxon>
        <taxon>Galliformes</taxon>
        <taxon>Odontophoridae</taxon>
        <taxon>Odontophorus</taxon>
    </lineage>
</organism>
<dbReference type="PROSITE" id="PS50171">
    <property type="entry name" value="ZF_MATRIN"/>
    <property type="match status" value="1"/>
</dbReference>
<feature type="compositionally biased region" description="Low complexity" evidence="7">
    <location>
        <begin position="621"/>
        <end position="632"/>
    </location>
</feature>
<dbReference type="InterPro" id="IPR012677">
    <property type="entry name" value="Nucleotide-bd_a/b_plait_sf"/>
</dbReference>
<feature type="compositionally biased region" description="Basic and acidic residues" evidence="7">
    <location>
        <begin position="751"/>
        <end position="770"/>
    </location>
</feature>
<feature type="compositionally biased region" description="Basic and acidic residues" evidence="7">
    <location>
        <begin position="723"/>
        <end position="744"/>
    </location>
</feature>
<dbReference type="InterPro" id="IPR003604">
    <property type="entry name" value="Matrin/U1-like-C_Znf_C2H2"/>
</dbReference>
<dbReference type="PANTHER" id="PTHR15592">
    <property type="entry name" value="MATRIN 3/NUCLEAR PROTEIN 220-RELATED"/>
    <property type="match status" value="1"/>
</dbReference>
<keyword evidence="11" id="KW-1185">Reference proteome</keyword>
<feature type="domain" description="Matrin-type" evidence="9">
    <location>
        <begin position="1037"/>
        <end position="1068"/>
    </location>
</feature>
<feature type="compositionally biased region" description="Basic and acidic residues" evidence="7">
    <location>
        <begin position="892"/>
        <end position="927"/>
    </location>
</feature>
<comment type="caution">
    <text evidence="10">The sequence shown here is derived from an EMBL/GenBank/DDBJ whole genome shotgun (WGS) entry which is preliminary data.</text>
</comment>
<feature type="region of interest" description="Disordered" evidence="7">
    <location>
        <begin position="861"/>
        <end position="927"/>
    </location>
</feature>
<feature type="region of interest" description="Disordered" evidence="7">
    <location>
        <begin position="193"/>
        <end position="212"/>
    </location>
</feature>
<feature type="compositionally biased region" description="Polar residues" evidence="7">
    <location>
        <begin position="529"/>
        <end position="549"/>
    </location>
</feature>
<dbReference type="GO" id="GO:0003723">
    <property type="term" value="F:RNA binding"/>
    <property type="evidence" value="ECO:0007669"/>
    <property type="project" value="UniProtKB-UniRule"/>
</dbReference>
<dbReference type="OrthoDB" id="8949749at2759"/>
<dbReference type="GO" id="GO:0005634">
    <property type="term" value="C:nucleus"/>
    <property type="evidence" value="ECO:0007669"/>
    <property type="project" value="UniProtKB-SubCell"/>
</dbReference>
<keyword evidence="6" id="KW-0694">RNA-binding</keyword>
<evidence type="ECO:0000256" key="2">
    <source>
        <dbReference type="ARBA" id="ARBA00022723"/>
    </source>
</evidence>
<reference evidence="10 11" key="1">
    <citation type="submission" date="2019-09" db="EMBL/GenBank/DDBJ databases">
        <title>Bird 10,000 Genomes (B10K) Project - Family phase.</title>
        <authorList>
            <person name="Zhang G."/>
        </authorList>
    </citation>
    <scope>NUCLEOTIDE SEQUENCE [LARGE SCALE GENOMIC DNA]</scope>
    <source>
        <strain evidence="10">B10K-DU-001-53</strain>
        <tissue evidence="10">Muscle</tissue>
    </source>
</reference>
<keyword evidence="3" id="KW-0863">Zinc-finger</keyword>
<dbReference type="GO" id="GO:0008270">
    <property type="term" value="F:zinc ion binding"/>
    <property type="evidence" value="ECO:0007669"/>
    <property type="project" value="UniProtKB-KW"/>
</dbReference>
<dbReference type="Gene3D" id="3.30.70.330">
    <property type="match status" value="1"/>
</dbReference>
<keyword evidence="4" id="KW-0862">Zinc</keyword>
<dbReference type="Proteomes" id="UP000522663">
    <property type="component" value="Unassembled WGS sequence"/>
</dbReference>
<dbReference type="CDD" id="cd12685">
    <property type="entry name" value="RRM_RBM20"/>
    <property type="match status" value="1"/>
</dbReference>
<dbReference type="SMART" id="SM00451">
    <property type="entry name" value="ZnF_U1"/>
    <property type="match status" value="2"/>
</dbReference>
<evidence type="ECO:0000256" key="3">
    <source>
        <dbReference type="ARBA" id="ARBA00022771"/>
    </source>
</evidence>
<evidence type="ECO:0000256" key="1">
    <source>
        <dbReference type="ARBA" id="ARBA00004123"/>
    </source>
</evidence>
<dbReference type="SUPFAM" id="SSF54928">
    <property type="entry name" value="RNA-binding domain, RBD"/>
    <property type="match status" value="1"/>
</dbReference>
<comment type="subcellular location">
    <subcellularLocation>
        <location evidence="1">Nucleus</location>
    </subcellularLocation>
</comment>
<dbReference type="InterPro" id="IPR034790">
    <property type="entry name" value="RBM20_RRM"/>
</dbReference>
<feature type="compositionally biased region" description="Basic and acidic residues" evidence="7">
    <location>
        <begin position="634"/>
        <end position="712"/>
    </location>
</feature>
<dbReference type="SMART" id="SM00360">
    <property type="entry name" value="RRM"/>
    <property type="match status" value="1"/>
</dbReference>
<evidence type="ECO:0000313" key="11">
    <source>
        <dbReference type="Proteomes" id="UP000522663"/>
    </source>
</evidence>
<dbReference type="PROSITE" id="PS50102">
    <property type="entry name" value="RRM"/>
    <property type="match status" value="1"/>
</dbReference>
<feature type="region of interest" description="Disordered" evidence="7">
    <location>
        <begin position="613"/>
        <end position="786"/>
    </location>
</feature>
<evidence type="ECO:0000259" key="8">
    <source>
        <dbReference type="PROSITE" id="PS50102"/>
    </source>
</evidence>
<feature type="region of interest" description="Disordered" evidence="7">
    <location>
        <begin position="147"/>
        <end position="179"/>
    </location>
</feature>
<evidence type="ECO:0000256" key="7">
    <source>
        <dbReference type="SAM" id="MobiDB-lite"/>
    </source>
</evidence>
<feature type="region of interest" description="Disordered" evidence="7">
    <location>
        <begin position="1"/>
        <end position="39"/>
    </location>
</feature>
<protein>
    <submittedName>
        <fullName evidence="10">RBM20 protein</fullName>
    </submittedName>
</protein>
<dbReference type="InterPro" id="IPR000504">
    <property type="entry name" value="RRM_dom"/>
</dbReference>
<evidence type="ECO:0000256" key="6">
    <source>
        <dbReference type="PROSITE-ProRule" id="PRU00176"/>
    </source>
</evidence>
<feature type="compositionally biased region" description="Acidic residues" evidence="7">
    <location>
        <begin position="871"/>
        <end position="882"/>
    </location>
</feature>
<evidence type="ECO:0000259" key="9">
    <source>
        <dbReference type="PROSITE" id="PS50171"/>
    </source>
</evidence>
<dbReference type="InterPro" id="IPR000690">
    <property type="entry name" value="Matrin/U1-C_Znf_C2H2"/>
</dbReference>
<feature type="compositionally biased region" description="Low complexity" evidence="7">
    <location>
        <begin position="517"/>
        <end position="528"/>
    </location>
</feature>
<evidence type="ECO:0000256" key="4">
    <source>
        <dbReference type="ARBA" id="ARBA00022833"/>
    </source>
</evidence>
<feature type="compositionally biased region" description="Basic and acidic residues" evidence="7">
    <location>
        <begin position="563"/>
        <end position="583"/>
    </location>
</feature>
<keyword evidence="5" id="KW-0539">Nucleus</keyword>
<gene>
    <name evidence="10" type="primary">Rbm20</name>
    <name evidence="10" type="ORF">ODOGUJ_R01769</name>
</gene>
<feature type="domain" description="RRM" evidence="8">
    <location>
        <begin position="398"/>
        <end position="473"/>
    </location>
</feature>
<feature type="compositionally biased region" description="Basic and acidic residues" evidence="7">
    <location>
        <begin position="502"/>
        <end position="515"/>
    </location>
</feature>
<evidence type="ECO:0000313" key="10">
    <source>
        <dbReference type="EMBL" id="NXJ05378.1"/>
    </source>
</evidence>
<accession>A0A7K9Y6R8</accession>
<feature type="region of interest" description="Disordered" evidence="7">
    <location>
        <begin position="502"/>
        <end position="583"/>
    </location>
</feature>
<proteinExistence type="predicted"/>
<dbReference type="InterPro" id="IPR035979">
    <property type="entry name" value="RBD_domain_sf"/>
</dbReference>
<name>A0A7K9Y6R8_9GALL</name>
<keyword evidence="2" id="KW-0479">Metal-binding</keyword>
<dbReference type="EMBL" id="VXAB01002405">
    <property type="protein sequence ID" value="NXJ05378.1"/>
    <property type="molecule type" value="Genomic_DNA"/>
</dbReference>
<sequence>MSQPLFNQLRHPSVMSAPPGHAAGGPPPGPGMASTRFSSGGIAFPAQSAGGSLGAVQAQAPNAIVMSPFGGVMAPTSSQQPVVVGLGKVGPSATAATGGFYEYNKQNVTTPQAYASEGDQPGFPAAVGARYEGPFGPAGPVKHDAPAGFQKDAYGAAPAFPGDPHTSAHPKGDPGPVLHGAGTSNQWENIPNFSGQNKSDLLPGDSMWPSSSQQPYEIRNELYNPEEPTPDTKFSTAAAPAFGRLNNSKQSFSSPRLRQNEELSTGTPDLPMRSLQPHELNDLHGVAPLHFPHVCALCDKKIFDLKDWDQHVKGTLHIQKCMAFSDNTGIRCVLSSADGTLHLSPNNAAVFNPSNIEDFPPNVGSSFITTSARSFGQPGATFPSLPSGFPQRKSTLGRVVHICNLPEGSCTENDVINLGLPFGKVTNYILMKSTNQAFLEMAYSEAAQAMVQYYKEKPAMINDDKLLIRMSKRYKELQLKKPGKNVAAIIQDIHSQRERDLLREADSRYGTERPRSRSPISRSLSPRSHTPSFTSCSSPRSPMGTSRTDWGNGRESWDQSPYSRREEERESREWRENGDEKRDRTDMWVHERKHYSRQLDKYDLDERIEGGRGHREKYIRSGSPGSLHPSSGYKSREDDYYRKASKSKSDKFQRQEFSGRSKRKEEAKFREHRYSYSEDAAREEATEQKHSKVSESSRQKQGDKNKVKKAEKDQEDNTVAEGSDVKETKPPENKLGKDEQDPEKSSPSADKQGRESGETLENTRNEKDQDWESGSEIEGETWYPANMEELVTVDEVGEDDLIMEPDITELEEIVPVDQKSKVATEMCSCMTTVLELENDHSHLTRNEKFTHKPLETNIRSAKGSVASSICQDDEEDDNDDAVTEASSLNLDPEQKPEESQEDQSAKESDHQQKEVKNDKGSDTHLEPEDQHIPSVQLKEEALQLPDACIDDYKQMGSQGAESREVMEMLVKNVSEETRHGSQECPEANSRYLEMRSLEYPEVEPRRRHSPAGWEQEDVFTELSIPLGVEFVVPRTGFYCKLCGLFYTNEETAKTNHCRSTVHYKNLQKYLSQLAEESLKMKEEDSHLLQDDTGIVPHFTKKKI</sequence>
<feature type="compositionally biased region" description="Polar residues" evidence="7">
    <location>
        <begin position="245"/>
        <end position="267"/>
    </location>
</feature>
<feature type="non-terminal residue" evidence="10">
    <location>
        <position position="1103"/>
    </location>
</feature>
<dbReference type="AlphaFoldDB" id="A0A7K9Y6R8"/>
<feature type="non-terminal residue" evidence="10">
    <location>
        <position position="1"/>
    </location>
</feature>